<evidence type="ECO:0000313" key="1">
    <source>
        <dbReference type="EMBL" id="ABY90393.1"/>
    </source>
</evidence>
<gene>
    <name evidence="1" type="ORF">HAPgp25</name>
</gene>
<evidence type="ECO:0000313" key="2">
    <source>
        <dbReference type="Proteomes" id="UP000001179"/>
    </source>
</evidence>
<dbReference type="Pfam" id="PF05954">
    <property type="entry name" value="Phage_GPD"/>
    <property type="match status" value="1"/>
</dbReference>
<proteinExistence type="predicted"/>
<dbReference type="EMBL" id="EU399241">
    <property type="protein sequence ID" value="ABY90393.1"/>
    <property type="molecule type" value="Genomic_DNA"/>
</dbReference>
<dbReference type="SUPFAM" id="SSF69279">
    <property type="entry name" value="Phage tail proteins"/>
    <property type="match status" value="1"/>
</dbReference>
<reference evidence="1 2" key="1">
    <citation type="journal article" date="2008" name="J. Virol.">
        <title>The temperate marine phage PhiHAP-1 of Halomonas aquamarina possesses a linear plasmid-like prophage genome.</title>
        <authorList>
            <person name="Mobberley J.M."/>
            <person name="Authement R.N."/>
            <person name="Segall A.M."/>
            <person name="Paul J.H."/>
        </authorList>
    </citation>
    <scope>NUCLEOTIDE SEQUENCE</scope>
</reference>
<protein>
    <submittedName>
        <fullName evidence="1">Putative tail protein</fullName>
    </submittedName>
</protein>
<organism evidence="1 2">
    <name type="scientific">Halomonas phage phiHAP-1 (isolate -/Gulf of Mexico/-/2001)</name>
    <name type="common">Bacteriophage phiHAP-1</name>
    <dbReference type="NCBI Taxonomy" id="1283337"/>
    <lineage>
        <taxon>Viruses</taxon>
        <taxon>Duplodnaviria</taxon>
        <taxon>Heunggongvirae</taxon>
        <taxon>Uroviricota</taxon>
        <taxon>Caudoviricetes</taxon>
        <taxon>Hapunavirus</taxon>
        <taxon>Hapunavirus HAP1</taxon>
    </lineage>
</organism>
<dbReference type="Proteomes" id="UP000001179">
    <property type="component" value="Segment"/>
</dbReference>
<accession>B0ZSH3</accession>
<name>B0ZSH3_BPHA1</name>
<sequence length="342" mass="38298">MGLGYTPVVRITGTHAEMINDRRLIDWEHIDAAGMESDRLHLTVDTRGVEGLPREGERLGIEYGYAEGEVVNKGDFVISRVTPRLFPEQILIVATAAPFRSADESAFRERRSASFESTTLGEVFRTLTRRHGFSPRVAPELEGIPIDHTDQADETDMSFITRLASEHDAVAKPVGERYVLARRGQVKSISGQELPLITLSVPPNNQPGEMGFTNATMERNARVRFSGVRAAWLNGEEGVEATVEAGGEPFKRLRQSYATEGEARRAAEGEQRKLKREQEKLRVECPGNPALAAEGRILLDETWPSYMRGEWSLDRVTARGSRRYGYRSVLEATWPQGREEED</sequence>
<keyword evidence="2" id="KW-1185">Reference proteome</keyword>
<organismHost>
    <name type="scientific">Vreelandella aquamarina</name>
    <dbReference type="NCBI Taxonomy" id="77097"/>
</organismHost>
<dbReference type="KEGG" id="vg:5912377"/>